<dbReference type="OrthoDB" id="9781031at2"/>
<dbReference type="InterPro" id="IPR005106">
    <property type="entry name" value="Asp/hSer_DH_NAD-bd"/>
</dbReference>
<dbReference type="Pfam" id="PF03447">
    <property type="entry name" value="NAD_binding_3"/>
    <property type="match status" value="1"/>
</dbReference>
<evidence type="ECO:0000259" key="1">
    <source>
        <dbReference type="Pfam" id="PF03447"/>
    </source>
</evidence>
<evidence type="ECO:0000313" key="3">
    <source>
        <dbReference type="Proteomes" id="UP000218899"/>
    </source>
</evidence>
<dbReference type="Gene3D" id="3.40.50.720">
    <property type="entry name" value="NAD(P)-binding Rossmann-like Domain"/>
    <property type="match status" value="1"/>
</dbReference>
<dbReference type="Proteomes" id="UP000218899">
    <property type="component" value="Chromosome"/>
</dbReference>
<protein>
    <submittedName>
        <fullName evidence="2">Homoserine dehydrogenase</fullName>
    </submittedName>
</protein>
<dbReference type="SUPFAM" id="SSF51735">
    <property type="entry name" value="NAD(P)-binding Rossmann-fold domains"/>
    <property type="match status" value="1"/>
</dbReference>
<accession>A0A1B4V214</accession>
<evidence type="ECO:0000313" key="2">
    <source>
        <dbReference type="EMBL" id="BAU47530.1"/>
    </source>
</evidence>
<reference evidence="2 3" key="1">
    <citation type="submission" date="2015-08" db="EMBL/GenBank/DDBJ databases">
        <title>Complete genome sequence of Sulfurifustis variabilis.</title>
        <authorList>
            <person name="Miura A."/>
            <person name="Kojima H."/>
            <person name="Fukui M."/>
        </authorList>
    </citation>
    <scope>NUCLEOTIDE SEQUENCE [LARGE SCALE GENOMIC DNA]</scope>
    <source>
        <strain evidence="3">skN76</strain>
    </source>
</reference>
<gene>
    <name evidence="2" type="ORF">SVA_0951</name>
</gene>
<keyword evidence="3" id="KW-1185">Reference proteome</keyword>
<dbReference type="GO" id="GO:0050661">
    <property type="term" value="F:NADP binding"/>
    <property type="evidence" value="ECO:0007669"/>
    <property type="project" value="InterPro"/>
</dbReference>
<name>A0A1B4V214_9GAMM</name>
<organism evidence="2 3">
    <name type="scientific">Sulfurifustis variabilis</name>
    <dbReference type="NCBI Taxonomy" id="1675686"/>
    <lineage>
        <taxon>Bacteria</taxon>
        <taxon>Pseudomonadati</taxon>
        <taxon>Pseudomonadota</taxon>
        <taxon>Gammaproteobacteria</taxon>
        <taxon>Acidiferrobacterales</taxon>
        <taxon>Acidiferrobacteraceae</taxon>
        <taxon>Sulfurifustis</taxon>
    </lineage>
</organism>
<dbReference type="InterPro" id="IPR036291">
    <property type="entry name" value="NAD(P)-bd_dom_sf"/>
</dbReference>
<dbReference type="GO" id="GO:0016491">
    <property type="term" value="F:oxidoreductase activity"/>
    <property type="evidence" value="ECO:0007669"/>
    <property type="project" value="InterPro"/>
</dbReference>
<dbReference type="RefSeq" id="WP_096459485.1">
    <property type="nucleotide sequence ID" value="NZ_AP014936.1"/>
</dbReference>
<dbReference type="KEGG" id="sva:SVA_0951"/>
<proteinExistence type="predicted"/>
<dbReference type="AlphaFoldDB" id="A0A1B4V214"/>
<sequence>MSKKIKVALLGLGRVGEVFAEHFLAQIQEHRAPVEIVAVADHHPDAPVALGFAQSGVPVYTDPLEVAGLGEEVDIIFDLTGDVQMRKALRKRLQATNNAHTIVASEVIANLLWCFFSDAPELPGQAGPGRGY</sequence>
<feature type="domain" description="Aspartate/homoserine dehydrogenase NAD-binding" evidence="1">
    <location>
        <begin position="11"/>
        <end position="105"/>
    </location>
</feature>
<dbReference type="EMBL" id="AP014936">
    <property type="protein sequence ID" value="BAU47530.1"/>
    <property type="molecule type" value="Genomic_DNA"/>
</dbReference>